<dbReference type="InterPro" id="IPR050091">
    <property type="entry name" value="PKS_NRPS_Biosynth_Enz"/>
</dbReference>
<dbReference type="SUPFAM" id="SSF52151">
    <property type="entry name" value="FabD/lysophospholipase-like"/>
    <property type="match status" value="1"/>
</dbReference>
<dbReference type="InterPro" id="IPR014031">
    <property type="entry name" value="Ketoacyl_synth_C"/>
</dbReference>
<organism evidence="4 5">
    <name type="scientific">Streptomyces europaeiscabiei</name>
    <dbReference type="NCBI Taxonomy" id="146819"/>
    <lineage>
        <taxon>Bacteria</taxon>
        <taxon>Bacillati</taxon>
        <taxon>Actinomycetota</taxon>
        <taxon>Actinomycetes</taxon>
        <taxon>Kitasatosporales</taxon>
        <taxon>Streptomycetaceae</taxon>
        <taxon>Streptomyces</taxon>
    </lineage>
</organism>
<dbReference type="InterPro" id="IPR001227">
    <property type="entry name" value="Ac_transferase_dom_sf"/>
</dbReference>
<accession>A0ABU4NWQ0</accession>
<keyword evidence="2" id="KW-0511">Multifunctional enzyme</keyword>
<reference evidence="4 5" key="1">
    <citation type="journal article" date="2023" name="Microb. Genom.">
        <title>Mesoterricola silvestris gen. nov., sp. nov., Mesoterricola sediminis sp. nov., Geothrix oryzae sp. nov., Geothrix edaphica sp. nov., Geothrix rubra sp. nov., and Geothrix limicola sp. nov., six novel members of Acidobacteriota isolated from soils.</title>
        <authorList>
            <person name="Weisberg A.J."/>
            <person name="Pearce E."/>
            <person name="Kramer C.G."/>
            <person name="Chang J.H."/>
            <person name="Clarke C.R."/>
        </authorList>
    </citation>
    <scope>NUCLEOTIDE SEQUENCE [LARGE SCALE GENOMIC DNA]</scope>
    <source>
        <strain evidence="4 5">ID09-01A</strain>
    </source>
</reference>
<gene>
    <name evidence="4" type="ORF">PV662_48395</name>
</gene>
<dbReference type="Pfam" id="PF00698">
    <property type="entry name" value="Acyl_transf_1"/>
    <property type="match status" value="1"/>
</dbReference>
<dbReference type="InterPro" id="IPR016039">
    <property type="entry name" value="Thiolase-like"/>
</dbReference>
<dbReference type="PANTHER" id="PTHR43775">
    <property type="entry name" value="FATTY ACID SYNTHASE"/>
    <property type="match status" value="1"/>
</dbReference>
<sequence>VGDRPLWLGSVKSNIGHTQAASGMAGVIKMVQAMRHGTLPKSLRADRPSPIVDWSSGAVELLEQAREWGESDGRPRRAGVSSFGISGTNAHVVLEGVAESSVDAERSGSVAVVPPWLLSARTPAALAEQESRLAEFAAASSLDPVDVAWSLWRSRSVFECRSVMVAGEPVSSGAALSAAASAVFVFPGQGSQWVGMAVGLLDSSPVFAARFAEC</sequence>
<dbReference type="InterPro" id="IPR020841">
    <property type="entry name" value="PKS_Beta-ketoAc_synthase_dom"/>
</dbReference>
<dbReference type="Pfam" id="PF16197">
    <property type="entry name" value="KAsynt_C_assoc"/>
    <property type="match status" value="1"/>
</dbReference>
<dbReference type="SUPFAM" id="SSF53901">
    <property type="entry name" value="Thiolase-like"/>
    <property type="match status" value="1"/>
</dbReference>
<evidence type="ECO:0000256" key="1">
    <source>
        <dbReference type="ARBA" id="ARBA00022679"/>
    </source>
</evidence>
<name>A0ABU4NWQ0_9ACTN</name>
<dbReference type="EMBL" id="JARAYU010000079">
    <property type="protein sequence ID" value="MDX3707356.1"/>
    <property type="molecule type" value="Genomic_DNA"/>
</dbReference>
<dbReference type="Proteomes" id="UP001271274">
    <property type="component" value="Unassembled WGS sequence"/>
</dbReference>
<dbReference type="RefSeq" id="WP_319064026.1">
    <property type="nucleotide sequence ID" value="NZ_JARAYT010000083.1"/>
</dbReference>
<evidence type="ECO:0000259" key="3">
    <source>
        <dbReference type="PROSITE" id="PS52004"/>
    </source>
</evidence>
<proteinExistence type="predicted"/>
<dbReference type="PROSITE" id="PS52004">
    <property type="entry name" value="KS3_2"/>
    <property type="match status" value="1"/>
</dbReference>
<feature type="non-terminal residue" evidence="4">
    <location>
        <position position="1"/>
    </location>
</feature>
<dbReference type="PANTHER" id="PTHR43775:SF51">
    <property type="entry name" value="INACTIVE PHENOLPHTHIOCEROL SYNTHESIS POLYKETIDE SYNTHASE TYPE I PKS1-RELATED"/>
    <property type="match status" value="1"/>
</dbReference>
<dbReference type="InterPro" id="IPR016035">
    <property type="entry name" value="Acyl_Trfase/lysoPLipase"/>
</dbReference>
<dbReference type="InterPro" id="IPR032821">
    <property type="entry name" value="PKS_assoc"/>
</dbReference>
<keyword evidence="1" id="KW-0808">Transferase</keyword>
<dbReference type="Gene3D" id="3.30.70.3290">
    <property type="match status" value="1"/>
</dbReference>
<evidence type="ECO:0000313" key="5">
    <source>
        <dbReference type="Proteomes" id="UP001271274"/>
    </source>
</evidence>
<protein>
    <submittedName>
        <fullName evidence="4">Ketoacyl-synthetase C-terminal extension domain-containing protein</fullName>
    </submittedName>
</protein>
<evidence type="ECO:0000313" key="4">
    <source>
        <dbReference type="EMBL" id="MDX3707356.1"/>
    </source>
</evidence>
<dbReference type="InterPro" id="IPR014043">
    <property type="entry name" value="Acyl_transferase_dom"/>
</dbReference>
<dbReference type="Gene3D" id="3.40.366.10">
    <property type="entry name" value="Malonyl-Coenzyme A Acyl Carrier Protein, domain 2"/>
    <property type="match status" value="1"/>
</dbReference>
<feature type="domain" description="Ketosynthase family 3 (KS3)" evidence="3">
    <location>
        <begin position="1"/>
        <end position="96"/>
    </location>
</feature>
<dbReference type="Pfam" id="PF02801">
    <property type="entry name" value="Ketoacyl-synt_C"/>
    <property type="match status" value="1"/>
</dbReference>
<feature type="non-terminal residue" evidence="4">
    <location>
        <position position="214"/>
    </location>
</feature>
<comment type="caution">
    <text evidence="4">The sequence shown here is derived from an EMBL/GenBank/DDBJ whole genome shotgun (WGS) entry which is preliminary data.</text>
</comment>
<evidence type="ECO:0000256" key="2">
    <source>
        <dbReference type="ARBA" id="ARBA00023268"/>
    </source>
</evidence>
<keyword evidence="5" id="KW-1185">Reference proteome</keyword>
<dbReference type="Gene3D" id="3.40.47.10">
    <property type="match status" value="1"/>
</dbReference>